<sequence>MPLPLLTQCPTWHCVNSHPTGPRIPRWALVKARDHGVHGKGRTKKKPKSTSPTLLLDCFCRKLMVDFLDHHAGESVKPTQKTRHDG</sequence>
<gene>
    <name evidence="1" type="ORF">GUJ93_ZPchr0011g27726</name>
</gene>
<dbReference type="EMBL" id="JAAALK010000081">
    <property type="protein sequence ID" value="KAG8089463.1"/>
    <property type="molecule type" value="Genomic_DNA"/>
</dbReference>
<dbReference type="AlphaFoldDB" id="A0A8J5WIK2"/>
<reference evidence="1" key="1">
    <citation type="journal article" date="2021" name="bioRxiv">
        <title>Whole Genome Assembly and Annotation of Northern Wild Rice, Zizania palustris L., Supports a Whole Genome Duplication in the Zizania Genus.</title>
        <authorList>
            <person name="Haas M."/>
            <person name="Kono T."/>
            <person name="Macchietto M."/>
            <person name="Millas R."/>
            <person name="McGilp L."/>
            <person name="Shao M."/>
            <person name="Duquette J."/>
            <person name="Hirsch C.N."/>
            <person name="Kimball J."/>
        </authorList>
    </citation>
    <scope>NUCLEOTIDE SEQUENCE</scope>
    <source>
        <tissue evidence="1">Fresh leaf tissue</tissue>
    </source>
</reference>
<dbReference type="Proteomes" id="UP000729402">
    <property type="component" value="Unassembled WGS sequence"/>
</dbReference>
<name>A0A8J5WIK2_ZIZPA</name>
<accession>A0A8J5WIK2</accession>
<organism evidence="1 2">
    <name type="scientific">Zizania palustris</name>
    <name type="common">Northern wild rice</name>
    <dbReference type="NCBI Taxonomy" id="103762"/>
    <lineage>
        <taxon>Eukaryota</taxon>
        <taxon>Viridiplantae</taxon>
        <taxon>Streptophyta</taxon>
        <taxon>Embryophyta</taxon>
        <taxon>Tracheophyta</taxon>
        <taxon>Spermatophyta</taxon>
        <taxon>Magnoliopsida</taxon>
        <taxon>Liliopsida</taxon>
        <taxon>Poales</taxon>
        <taxon>Poaceae</taxon>
        <taxon>BOP clade</taxon>
        <taxon>Oryzoideae</taxon>
        <taxon>Oryzeae</taxon>
        <taxon>Zizaniinae</taxon>
        <taxon>Zizania</taxon>
    </lineage>
</organism>
<evidence type="ECO:0000313" key="1">
    <source>
        <dbReference type="EMBL" id="KAG8089463.1"/>
    </source>
</evidence>
<protein>
    <submittedName>
        <fullName evidence="1">Uncharacterized protein</fullName>
    </submittedName>
</protein>
<keyword evidence="2" id="KW-1185">Reference proteome</keyword>
<evidence type="ECO:0000313" key="2">
    <source>
        <dbReference type="Proteomes" id="UP000729402"/>
    </source>
</evidence>
<proteinExistence type="predicted"/>
<reference evidence="1" key="2">
    <citation type="submission" date="2021-02" db="EMBL/GenBank/DDBJ databases">
        <authorList>
            <person name="Kimball J.A."/>
            <person name="Haas M.W."/>
            <person name="Macchietto M."/>
            <person name="Kono T."/>
            <person name="Duquette J."/>
            <person name="Shao M."/>
        </authorList>
    </citation>
    <scope>NUCLEOTIDE SEQUENCE</scope>
    <source>
        <tissue evidence="1">Fresh leaf tissue</tissue>
    </source>
</reference>
<comment type="caution">
    <text evidence="1">The sequence shown here is derived from an EMBL/GenBank/DDBJ whole genome shotgun (WGS) entry which is preliminary data.</text>
</comment>